<dbReference type="InterPro" id="IPR002528">
    <property type="entry name" value="MATE_fam"/>
</dbReference>
<evidence type="ECO:0000256" key="6">
    <source>
        <dbReference type="ARBA" id="ARBA00023136"/>
    </source>
</evidence>
<keyword evidence="4 7" id="KW-0812">Transmembrane</keyword>
<protein>
    <recommendedName>
        <fullName evidence="10">MATE efflux family protein</fullName>
    </recommendedName>
</protein>
<organism evidence="8 9">
    <name type="scientific">[Clostridium] citroniae WAL-19142</name>
    <dbReference type="NCBI Taxonomy" id="742734"/>
    <lineage>
        <taxon>Bacteria</taxon>
        <taxon>Bacillati</taxon>
        <taxon>Bacillota</taxon>
        <taxon>Clostridia</taxon>
        <taxon>Lachnospirales</taxon>
        <taxon>Lachnospiraceae</taxon>
        <taxon>Enterocloster</taxon>
    </lineage>
</organism>
<feature type="transmembrane region" description="Helical" evidence="7">
    <location>
        <begin position="160"/>
        <end position="182"/>
    </location>
</feature>
<dbReference type="GO" id="GO:0042910">
    <property type="term" value="F:xenobiotic transmembrane transporter activity"/>
    <property type="evidence" value="ECO:0007669"/>
    <property type="project" value="InterPro"/>
</dbReference>
<dbReference type="RefSeq" id="WP_048929822.1">
    <property type="nucleotide sequence ID" value="NZ_KQ235877.1"/>
</dbReference>
<sequence>MDLLQGNTKTTYFKYLGAAFGSALISAVYSIVDMAMVGQYQGPEGTAALAVVAPVWNIIYSLGLLTGIGGSVLFGAAKGKGERRTEGEYFTAALMITVVLAAASWLMVLFFDTPMLHLFGAEETLLPLAREYLYPIKFVVPLFLFNQMLAAFLRNDGNPGLAAAAVLSGGIFNIIGDYLFVFVFGMGIMGAGLATAAGAGITFAGMISHFFTKKNTMRLVRPSLFWGKCRRIIVTGFSTFFIDVAMGILTMLFNRQIMKYLGGSALSVYGVIVNISTIVQCCAYSVGQASQPIFSICFGAGKWGRIKETLKYALYSVACFSVVWTLLVFTFPNGFIRIFMAPTDEIYRIAPFILRSYGISFLLLPLNVFSTYYFQALMKPGVSFLVSVLRGLILSGIMICLLPIAAGPDSLWFAMVITEAAVAVLVISLIRRYTRELPAG</sequence>
<feature type="transmembrane region" description="Helical" evidence="7">
    <location>
        <begin position="232"/>
        <end position="253"/>
    </location>
</feature>
<dbReference type="PATRIC" id="fig|742734.4.peg.2348"/>
<keyword evidence="2" id="KW-0813">Transport</keyword>
<comment type="subcellular location">
    <subcellularLocation>
        <location evidence="1">Cell membrane</location>
        <topology evidence="1">Multi-pass membrane protein</topology>
    </subcellularLocation>
</comment>
<keyword evidence="5 7" id="KW-1133">Transmembrane helix</keyword>
<dbReference type="Pfam" id="PF01554">
    <property type="entry name" value="MatE"/>
    <property type="match status" value="2"/>
</dbReference>
<dbReference type="OrthoDB" id="305360at2"/>
<evidence type="ECO:0000313" key="9">
    <source>
        <dbReference type="Proteomes" id="UP000037392"/>
    </source>
</evidence>
<feature type="transmembrane region" description="Helical" evidence="7">
    <location>
        <begin position="58"/>
        <end position="77"/>
    </location>
</feature>
<reference evidence="8 9" key="1">
    <citation type="submission" date="2011-04" db="EMBL/GenBank/DDBJ databases">
        <title>The Genome Sequence of Clostridium citroniae WAL-19142.</title>
        <authorList>
            <consortium name="The Broad Institute Genome Sequencing Platform"/>
            <person name="Earl A."/>
            <person name="Ward D."/>
            <person name="Feldgarden M."/>
            <person name="Gevers D."/>
            <person name="Warren Y.A."/>
            <person name="Tyrrell K.L."/>
            <person name="Citron D.M."/>
            <person name="Goldstein E.J."/>
            <person name="Daigneault M."/>
            <person name="Allen-Vercoe E."/>
            <person name="Young S.K."/>
            <person name="Zeng Q."/>
            <person name="Gargeya S."/>
            <person name="Fitzgerald M."/>
            <person name="Haas B."/>
            <person name="Abouelleil A."/>
            <person name="Alvarado L."/>
            <person name="Arachchi H.M."/>
            <person name="Berlin A."/>
            <person name="Brown A."/>
            <person name="Chapman S.B."/>
            <person name="Chen Z."/>
            <person name="Dunbar C."/>
            <person name="Freedman E."/>
            <person name="Gearin G."/>
            <person name="Gellesch M."/>
            <person name="Goldberg J."/>
            <person name="Griggs A."/>
            <person name="Gujja S."/>
            <person name="Heilman E.R."/>
            <person name="Heiman D."/>
            <person name="Howarth C."/>
            <person name="Larson L."/>
            <person name="Lui A."/>
            <person name="MacDonald P.J."/>
            <person name="Mehta T."/>
            <person name="Montmayeur A."/>
            <person name="Murphy C."/>
            <person name="Neiman D."/>
            <person name="Pearson M."/>
            <person name="Priest M."/>
            <person name="Roberts A."/>
            <person name="Saif S."/>
            <person name="Shea T."/>
            <person name="Shenoy N."/>
            <person name="Sisk P."/>
            <person name="Stolte C."/>
            <person name="Sykes S."/>
            <person name="White J."/>
            <person name="Yandava C."/>
            <person name="Wortman J."/>
            <person name="Nusbaum C."/>
            <person name="Birren B."/>
        </authorList>
    </citation>
    <scope>NUCLEOTIDE SEQUENCE [LARGE SCALE GENOMIC DNA]</scope>
    <source>
        <strain evidence="8 9">WAL-19142</strain>
    </source>
</reference>
<name>A0A0J9C4T7_9FIRM</name>
<comment type="caution">
    <text evidence="8">The sequence shown here is derived from an EMBL/GenBank/DDBJ whole genome shotgun (WGS) entry which is preliminary data.</text>
</comment>
<dbReference type="Proteomes" id="UP000037392">
    <property type="component" value="Unassembled WGS sequence"/>
</dbReference>
<evidence type="ECO:0000256" key="7">
    <source>
        <dbReference type="SAM" id="Phobius"/>
    </source>
</evidence>
<feature type="transmembrane region" description="Helical" evidence="7">
    <location>
        <begin position="188"/>
        <end position="211"/>
    </location>
</feature>
<dbReference type="GO" id="GO:0015297">
    <property type="term" value="F:antiporter activity"/>
    <property type="evidence" value="ECO:0007669"/>
    <property type="project" value="InterPro"/>
</dbReference>
<evidence type="ECO:0000313" key="8">
    <source>
        <dbReference type="EMBL" id="KMW20167.1"/>
    </source>
</evidence>
<evidence type="ECO:0000256" key="1">
    <source>
        <dbReference type="ARBA" id="ARBA00004651"/>
    </source>
</evidence>
<evidence type="ECO:0000256" key="2">
    <source>
        <dbReference type="ARBA" id="ARBA00022448"/>
    </source>
</evidence>
<dbReference type="PANTHER" id="PTHR43823:SF3">
    <property type="entry name" value="MULTIDRUG EXPORT PROTEIN MEPA"/>
    <property type="match status" value="1"/>
</dbReference>
<feature type="transmembrane region" description="Helical" evidence="7">
    <location>
        <begin position="312"/>
        <end position="332"/>
    </location>
</feature>
<dbReference type="GO" id="GO:0005886">
    <property type="term" value="C:plasma membrane"/>
    <property type="evidence" value="ECO:0007669"/>
    <property type="project" value="UniProtKB-SubCell"/>
</dbReference>
<dbReference type="InterPro" id="IPR048279">
    <property type="entry name" value="MdtK-like"/>
</dbReference>
<gene>
    <name evidence="8" type="ORF">HMPREF9470_02182</name>
</gene>
<keyword evidence="3" id="KW-1003">Cell membrane</keyword>
<evidence type="ECO:0008006" key="10">
    <source>
        <dbReference type="Google" id="ProtNLM"/>
    </source>
</evidence>
<feature type="transmembrane region" description="Helical" evidence="7">
    <location>
        <begin position="265"/>
        <end position="286"/>
    </location>
</feature>
<evidence type="ECO:0000256" key="5">
    <source>
        <dbReference type="ARBA" id="ARBA00022989"/>
    </source>
</evidence>
<proteinExistence type="predicted"/>
<feature type="transmembrane region" description="Helical" evidence="7">
    <location>
        <begin position="89"/>
        <end position="112"/>
    </location>
</feature>
<dbReference type="AlphaFoldDB" id="A0A0J9C4T7"/>
<evidence type="ECO:0000256" key="4">
    <source>
        <dbReference type="ARBA" id="ARBA00022692"/>
    </source>
</evidence>
<dbReference type="GeneID" id="93161876"/>
<dbReference type="EMBL" id="ADLK01000019">
    <property type="protein sequence ID" value="KMW20167.1"/>
    <property type="molecule type" value="Genomic_DNA"/>
</dbReference>
<keyword evidence="6 7" id="KW-0472">Membrane</keyword>
<feature type="transmembrane region" description="Helical" evidence="7">
    <location>
        <begin position="352"/>
        <end position="374"/>
    </location>
</feature>
<feature type="transmembrane region" description="Helical" evidence="7">
    <location>
        <begin position="132"/>
        <end position="153"/>
    </location>
</feature>
<feature type="transmembrane region" description="Helical" evidence="7">
    <location>
        <begin position="411"/>
        <end position="430"/>
    </location>
</feature>
<dbReference type="InterPro" id="IPR051327">
    <property type="entry name" value="MATE_MepA_subfamily"/>
</dbReference>
<dbReference type="PANTHER" id="PTHR43823">
    <property type="entry name" value="SPORULATION PROTEIN YKVU"/>
    <property type="match status" value="1"/>
</dbReference>
<dbReference type="PIRSF" id="PIRSF006603">
    <property type="entry name" value="DinF"/>
    <property type="match status" value="1"/>
</dbReference>
<evidence type="ECO:0000256" key="3">
    <source>
        <dbReference type="ARBA" id="ARBA00022475"/>
    </source>
</evidence>
<feature type="transmembrane region" description="Helical" evidence="7">
    <location>
        <begin position="12"/>
        <end position="32"/>
    </location>
</feature>
<feature type="transmembrane region" description="Helical" evidence="7">
    <location>
        <begin position="381"/>
        <end position="405"/>
    </location>
</feature>
<accession>A0A0J9C4T7</accession>